<evidence type="ECO:0000313" key="2">
    <source>
        <dbReference type="EMBL" id="GGA24995.1"/>
    </source>
</evidence>
<dbReference type="Pfam" id="PF17963">
    <property type="entry name" value="Big_9"/>
    <property type="match status" value="3"/>
</dbReference>
<accession>A0A916VS23</accession>
<dbReference type="InterPro" id="IPR010221">
    <property type="entry name" value="VCBS_dom"/>
</dbReference>
<dbReference type="EMBL" id="BMKA01000003">
    <property type="protein sequence ID" value="GGA24995.1"/>
    <property type="molecule type" value="Genomic_DNA"/>
</dbReference>
<sequence>MASDGSYSYTPNADFNGSDSFTYTVSDGNGGTDTQTVNITVAPVNDAPVAQAASGVGDEDGLISGTLVASDIDGDILTFALETDGAKGAVALRADGTYAYKPGADFNGTDSFTFTVTDGNGGSDTQTVNLTVNAVNDAPEALTAEAAVAEDNDLTGTLLATDVEGDSLVFALETDAANGAVTVASDGGFIYKPAANFFGTDSFSYSVIDGNGGTVTKTVVVEVASVNDAPVLVGTVADAVINEADGAFGFDLSSYASDVETTDLDYSLVSLINADTGRAVQVGTAFTGSVFSFDPSELALGAGEVFNGIMTFKADDGSGTANSSVSMSFDLTVNGSDDPTPINTNNAPVAQDAEIRKGDIDPIVIDLNELASDEDAGTVLTFGNIAISGSGRDGTVEYTLVDGVLTIDPAQFNIVPDEETGVAPEIALEISYEVNDGEGKANSFDTGIIQLTIEDGAGPEEEVDTPNNQPVFTDTVVDENATNRDIVIDLAALASDADLDDLSFGVTINSGTVLGYELRGTDLHVFWTDPDIFTLEAGQSITTEFAVTVDDNTGETNATVVGTVTLNVDGPYTETPAENNPPSVAGPLYELEIVTDGHDLVSYNPDNLERTELSRDHFVGTSVNLDLDLFVSDSDGDGLTFSDLSVSFGSDEGGATPDTITSSFDGTSNILTFDIADLGLADGEDVPISLNFTVTDDSGAENASVEASVNIAVSDPADAVAPTPSVFDFEEYSSADSNSVSIDSLDGFIFNTEASVMETDEYAEDPSRAQEGVANGQTTTGGDNVLITPPVDGASNPFAIYDDAATVRIEDAESYATFATSGTTMASRGGGESFGYGAEFNLERLSLNAVALDGVTIRIVSYRAEFIDTTPDSSFKTYNADYVEVDHFDFVVDASTSATLLDFGTTLFDDPSADFDSKFDGINAVEIYALDGSSVVIDDLNLTPA</sequence>
<evidence type="ECO:0000256" key="1">
    <source>
        <dbReference type="SAM" id="MobiDB-lite"/>
    </source>
</evidence>
<comment type="caution">
    <text evidence="2">The sequence shown here is derived from an EMBL/GenBank/DDBJ whole genome shotgun (WGS) entry which is preliminary data.</text>
</comment>
<feature type="region of interest" description="Disordered" evidence="1">
    <location>
        <begin position="764"/>
        <end position="784"/>
    </location>
</feature>
<dbReference type="NCBIfam" id="NF012211">
    <property type="entry name" value="tand_rpt_95"/>
    <property type="match status" value="3"/>
</dbReference>
<evidence type="ECO:0008006" key="4">
    <source>
        <dbReference type="Google" id="ProtNLM"/>
    </source>
</evidence>
<proteinExistence type="predicted"/>
<organism evidence="2 3">
    <name type="scientific">Neptunicoccus cionae</name>
    <dbReference type="NCBI Taxonomy" id="2035344"/>
    <lineage>
        <taxon>Bacteria</taxon>
        <taxon>Pseudomonadati</taxon>
        <taxon>Pseudomonadota</taxon>
        <taxon>Alphaproteobacteria</taxon>
        <taxon>Rhodobacterales</taxon>
        <taxon>Paracoccaceae</taxon>
        <taxon>Neptunicoccus</taxon>
    </lineage>
</organism>
<keyword evidence="3" id="KW-1185">Reference proteome</keyword>
<dbReference type="Gene3D" id="2.60.40.2810">
    <property type="match status" value="2"/>
</dbReference>
<dbReference type="Gene3D" id="2.60.40.3440">
    <property type="match status" value="1"/>
</dbReference>
<gene>
    <name evidence="2" type="ORF">GCM10011498_27540</name>
</gene>
<dbReference type="Proteomes" id="UP000628017">
    <property type="component" value="Unassembled WGS sequence"/>
</dbReference>
<dbReference type="AlphaFoldDB" id="A0A916VS23"/>
<reference evidence="2" key="2">
    <citation type="submission" date="2020-09" db="EMBL/GenBank/DDBJ databases">
        <authorList>
            <person name="Sun Q."/>
            <person name="Zhou Y."/>
        </authorList>
    </citation>
    <scope>NUCLEOTIDE SEQUENCE</scope>
    <source>
        <strain evidence="2">CGMCC 1.15880</strain>
    </source>
</reference>
<name>A0A916VS23_9RHOB</name>
<evidence type="ECO:0000313" key="3">
    <source>
        <dbReference type="Proteomes" id="UP000628017"/>
    </source>
</evidence>
<reference evidence="2" key="1">
    <citation type="journal article" date="2014" name="Int. J. Syst. Evol. Microbiol.">
        <title>Complete genome sequence of Corynebacterium casei LMG S-19264T (=DSM 44701T), isolated from a smear-ripened cheese.</title>
        <authorList>
            <consortium name="US DOE Joint Genome Institute (JGI-PGF)"/>
            <person name="Walter F."/>
            <person name="Albersmeier A."/>
            <person name="Kalinowski J."/>
            <person name="Ruckert C."/>
        </authorList>
    </citation>
    <scope>NUCLEOTIDE SEQUENCE</scope>
    <source>
        <strain evidence="2">CGMCC 1.15880</strain>
    </source>
</reference>
<protein>
    <recommendedName>
        <fullName evidence="4">Cadherin domain-containing protein</fullName>
    </recommendedName>
</protein>
<dbReference type="NCBIfam" id="TIGR01965">
    <property type="entry name" value="VCBS_repeat"/>
    <property type="match status" value="1"/>
</dbReference>